<keyword evidence="10" id="KW-1185">Reference proteome</keyword>
<dbReference type="PROSITE" id="PS50089">
    <property type="entry name" value="ZF_RING_2"/>
    <property type="match status" value="1"/>
</dbReference>
<evidence type="ECO:0000256" key="3">
    <source>
        <dbReference type="ARBA" id="ARBA00022723"/>
    </source>
</evidence>
<dbReference type="PANTHER" id="PTHR12983">
    <property type="entry name" value="RING FINGER 10 FAMILY MEMBER"/>
    <property type="match status" value="1"/>
</dbReference>
<dbReference type="PROSITE" id="PS00518">
    <property type="entry name" value="ZF_RING_1"/>
    <property type="match status" value="1"/>
</dbReference>
<keyword evidence="5" id="KW-0862">Zinc</keyword>
<dbReference type="SMART" id="SM00184">
    <property type="entry name" value="RING"/>
    <property type="match status" value="1"/>
</dbReference>
<accession>A0A370TQ86</accession>
<dbReference type="STRING" id="2656787.A0A370TQ86"/>
<keyword evidence="4 6" id="KW-0863">Zinc-finger</keyword>
<keyword evidence="2" id="KW-0963">Cytoplasm</keyword>
<dbReference type="AlphaFoldDB" id="A0A370TQ86"/>
<dbReference type="GO" id="GO:0008270">
    <property type="term" value="F:zinc ion binding"/>
    <property type="evidence" value="ECO:0007669"/>
    <property type="project" value="UniProtKB-KW"/>
</dbReference>
<dbReference type="Gene3D" id="3.30.40.10">
    <property type="entry name" value="Zinc/RING finger domain, C3HC4 (zinc finger)"/>
    <property type="match status" value="1"/>
</dbReference>
<protein>
    <submittedName>
        <fullName evidence="9">RING protein</fullName>
    </submittedName>
</protein>
<organism evidence="9 10">
    <name type="scientific">Venustampulla echinocandica</name>
    <dbReference type="NCBI Taxonomy" id="2656787"/>
    <lineage>
        <taxon>Eukaryota</taxon>
        <taxon>Fungi</taxon>
        <taxon>Dikarya</taxon>
        <taxon>Ascomycota</taxon>
        <taxon>Pezizomycotina</taxon>
        <taxon>Leotiomycetes</taxon>
        <taxon>Helotiales</taxon>
        <taxon>Pleuroascaceae</taxon>
        <taxon>Venustampulla</taxon>
    </lineage>
</organism>
<dbReference type="InterPro" id="IPR017907">
    <property type="entry name" value="Znf_RING_CS"/>
</dbReference>
<name>A0A370TQ86_9HELO</name>
<evidence type="ECO:0000256" key="6">
    <source>
        <dbReference type="PROSITE-ProRule" id="PRU00175"/>
    </source>
</evidence>
<keyword evidence="3" id="KW-0479">Metal-binding</keyword>
<proteinExistence type="predicted"/>
<dbReference type="GO" id="GO:0045944">
    <property type="term" value="P:positive regulation of transcription by RNA polymerase II"/>
    <property type="evidence" value="ECO:0007669"/>
    <property type="project" value="TreeGrafter"/>
</dbReference>
<feature type="domain" description="RING-type" evidence="8">
    <location>
        <begin position="187"/>
        <end position="237"/>
    </location>
</feature>
<dbReference type="InterPro" id="IPR001841">
    <property type="entry name" value="Znf_RING"/>
</dbReference>
<dbReference type="CDD" id="cd16536">
    <property type="entry name" value="RING-HC_RNF10"/>
    <property type="match status" value="1"/>
</dbReference>
<feature type="compositionally biased region" description="Low complexity" evidence="7">
    <location>
        <begin position="19"/>
        <end position="52"/>
    </location>
</feature>
<feature type="region of interest" description="Disordered" evidence="7">
    <location>
        <begin position="406"/>
        <end position="460"/>
    </location>
</feature>
<reference evidence="9 10" key="1">
    <citation type="journal article" date="2018" name="IMA Fungus">
        <title>IMA Genome-F 9: Draft genome sequence of Annulohypoxylon stygium, Aspergillus mulundensis, Berkeleyomyces basicola (syn. Thielaviopsis basicola), Ceratocystis smalleyi, two Cercospora beticola strains, Coleophoma cylindrospora, Fusarium fracticaudum, Phialophora cf. hyalina, and Morchella septimelata.</title>
        <authorList>
            <person name="Wingfield B.D."/>
            <person name="Bills G.F."/>
            <person name="Dong Y."/>
            <person name="Huang W."/>
            <person name="Nel W.J."/>
            <person name="Swalarsk-Parry B.S."/>
            <person name="Vaghefi N."/>
            <person name="Wilken P.M."/>
            <person name="An Z."/>
            <person name="de Beer Z.W."/>
            <person name="De Vos L."/>
            <person name="Chen L."/>
            <person name="Duong T.A."/>
            <person name="Gao Y."/>
            <person name="Hammerbacher A."/>
            <person name="Kikkert J.R."/>
            <person name="Li Y."/>
            <person name="Li H."/>
            <person name="Li K."/>
            <person name="Li Q."/>
            <person name="Liu X."/>
            <person name="Ma X."/>
            <person name="Naidoo K."/>
            <person name="Pethybridge S.J."/>
            <person name="Sun J."/>
            <person name="Steenkamp E.T."/>
            <person name="van der Nest M.A."/>
            <person name="van Wyk S."/>
            <person name="Wingfield M.J."/>
            <person name="Xiong C."/>
            <person name="Yue Q."/>
            <person name="Zhang X."/>
        </authorList>
    </citation>
    <scope>NUCLEOTIDE SEQUENCE [LARGE SCALE GENOMIC DNA]</scope>
    <source>
        <strain evidence="9 10">BP 5553</strain>
    </source>
</reference>
<dbReference type="GO" id="GO:0005737">
    <property type="term" value="C:cytoplasm"/>
    <property type="evidence" value="ECO:0007669"/>
    <property type="project" value="UniProtKB-SubCell"/>
</dbReference>
<gene>
    <name evidence="9" type="ORF">BP5553_05122</name>
</gene>
<feature type="region of interest" description="Disordered" evidence="7">
    <location>
        <begin position="358"/>
        <end position="388"/>
    </location>
</feature>
<feature type="region of interest" description="Disordered" evidence="7">
    <location>
        <begin position="614"/>
        <end position="647"/>
    </location>
</feature>
<evidence type="ECO:0000256" key="2">
    <source>
        <dbReference type="ARBA" id="ARBA00022490"/>
    </source>
</evidence>
<dbReference type="Pfam" id="PF00097">
    <property type="entry name" value="zf-C3HC4"/>
    <property type="match status" value="1"/>
</dbReference>
<dbReference type="OrthoDB" id="302966at2759"/>
<dbReference type="GO" id="GO:0000976">
    <property type="term" value="F:transcription cis-regulatory region binding"/>
    <property type="evidence" value="ECO:0007669"/>
    <property type="project" value="TreeGrafter"/>
</dbReference>
<evidence type="ECO:0000313" key="9">
    <source>
        <dbReference type="EMBL" id="RDL37689.1"/>
    </source>
</evidence>
<feature type="region of interest" description="Disordered" evidence="7">
    <location>
        <begin position="1"/>
        <end position="92"/>
    </location>
</feature>
<dbReference type="RefSeq" id="XP_031870345.1">
    <property type="nucleotide sequence ID" value="XM_032013745.1"/>
</dbReference>
<feature type="compositionally biased region" description="Polar residues" evidence="7">
    <location>
        <begin position="1"/>
        <end position="11"/>
    </location>
</feature>
<dbReference type="EMBL" id="NPIC01000003">
    <property type="protein sequence ID" value="RDL37689.1"/>
    <property type="molecule type" value="Genomic_DNA"/>
</dbReference>
<dbReference type="Proteomes" id="UP000254866">
    <property type="component" value="Unassembled WGS sequence"/>
</dbReference>
<dbReference type="FunFam" id="3.30.40.10:FF:000512">
    <property type="entry name" value="RING finger domain protein"/>
    <property type="match status" value="1"/>
</dbReference>
<evidence type="ECO:0000256" key="5">
    <source>
        <dbReference type="ARBA" id="ARBA00022833"/>
    </source>
</evidence>
<dbReference type="PANTHER" id="PTHR12983:SF9">
    <property type="entry name" value="E3 UBIQUITIN-PROTEIN LIGASE RNF10"/>
    <property type="match status" value="1"/>
</dbReference>
<evidence type="ECO:0000256" key="4">
    <source>
        <dbReference type="ARBA" id="ARBA00022771"/>
    </source>
</evidence>
<feature type="region of interest" description="Disordered" evidence="7">
    <location>
        <begin position="702"/>
        <end position="735"/>
    </location>
</feature>
<dbReference type="InterPro" id="IPR018957">
    <property type="entry name" value="Znf_C3HC4_RING-type"/>
</dbReference>
<feature type="region of interest" description="Disordered" evidence="7">
    <location>
        <begin position="562"/>
        <end position="586"/>
    </location>
</feature>
<dbReference type="InterPro" id="IPR039739">
    <property type="entry name" value="MAG2/RNF10"/>
</dbReference>
<comment type="subcellular location">
    <subcellularLocation>
        <location evidence="1">Cytoplasm</location>
    </subcellularLocation>
</comment>
<feature type="compositionally biased region" description="Low complexity" evidence="7">
    <location>
        <begin position="614"/>
        <end position="624"/>
    </location>
</feature>
<evidence type="ECO:0000256" key="7">
    <source>
        <dbReference type="SAM" id="MobiDB-lite"/>
    </source>
</evidence>
<evidence type="ECO:0000256" key="1">
    <source>
        <dbReference type="ARBA" id="ARBA00004496"/>
    </source>
</evidence>
<feature type="compositionally biased region" description="Basic residues" evidence="7">
    <location>
        <begin position="64"/>
        <end position="74"/>
    </location>
</feature>
<dbReference type="SUPFAM" id="SSF57850">
    <property type="entry name" value="RING/U-box"/>
    <property type="match status" value="1"/>
</dbReference>
<feature type="compositionally biased region" description="Low complexity" evidence="7">
    <location>
        <begin position="631"/>
        <end position="643"/>
    </location>
</feature>
<evidence type="ECO:0000259" key="8">
    <source>
        <dbReference type="PROSITE" id="PS50089"/>
    </source>
</evidence>
<dbReference type="InterPro" id="IPR013083">
    <property type="entry name" value="Znf_RING/FYVE/PHD"/>
</dbReference>
<sequence>MNCAPSNSSLSGGKVPNASSSYSPLQQQQQPQITASSGFDSSSRRSNNYSGSVHATARNNQSYKKQHKGSRKARLVGEDAMTESGAMRNANSRRGQTSITHLMNFTLPPRPQDNRSTIARGTRRGNIYGIGSGHHSSDKARYIHANYRFIVKPNGDYKSQAVNADQHLDWNDVLQILASSVSQEASCPICLSHPVAPRMAKCGHIFCLPCLIRYMHSTDDVNPIPEKKARWKKCPICWDSIYQSETRPVRWYTGQEGPPPREGDDVVLRLAMRQPGSTLALPRDGADALGKAEDVPWYFAAEVMDYARIMKGGEEYMREQFDNEIAELKRQENEDELMFGEEPEWTRKAVNSVNDAKERMQGIGNPPPVPKQPAEKKPKRQPIIFNPIQDDSPEMYFIQHASKSGINVSFDTPDPSTPDAASADQQAVPSGGPLNTGPPAANDQKQPPSHPKAAQSQTLNEAHHPDSPYFFYQALLHYYLAPLDIRILKSAFGNFASFPSTLLPRVERISTGHIMDDELRKRTKYLSHLPYGCEVGFLECNWTDVVVPEILDLFKSDIEKRRRRNREKEYREEKDRLRAEKAEDDARWANARRRRPSIPTETLAEGDFHPLASSSLDAANASPPWDTRQGSSFASLASPSTSPNGRRTVWGTAIISPTSPDLHPQPENDADDGWLHSWEQELLAEENKLIAQVQATSLIGEASDSAKPATGVGGQQGKKKKKKITLMSTNVRRGA</sequence>
<comment type="caution">
    <text evidence="9">The sequence shown here is derived from an EMBL/GenBank/DDBJ whole genome shotgun (WGS) entry which is preliminary data.</text>
</comment>
<evidence type="ECO:0000313" key="10">
    <source>
        <dbReference type="Proteomes" id="UP000254866"/>
    </source>
</evidence>
<dbReference type="GeneID" id="43597971"/>
<feature type="compositionally biased region" description="Polar residues" evidence="7">
    <location>
        <begin position="726"/>
        <end position="735"/>
    </location>
</feature>